<evidence type="ECO:0000256" key="6">
    <source>
        <dbReference type="ARBA" id="ARBA00023136"/>
    </source>
</evidence>
<keyword evidence="12" id="KW-1185">Reference proteome</keyword>
<dbReference type="Pfam" id="PF00361">
    <property type="entry name" value="Proton_antipo_M"/>
    <property type="match status" value="1"/>
</dbReference>
<comment type="subcellular location">
    <subcellularLocation>
        <location evidence="1">Cell membrane</location>
        <topology evidence="1">Multi-pass membrane protein</topology>
    </subcellularLocation>
    <subcellularLocation>
        <location evidence="7">Membrane</location>
        <topology evidence="7">Multi-pass membrane protein</topology>
    </subcellularLocation>
</comment>
<feature type="transmembrane region" description="Helical" evidence="8">
    <location>
        <begin position="284"/>
        <end position="302"/>
    </location>
</feature>
<dbReference type="GO" id="GO:0005886">
    <property type="term" value="C:plasma membrane"/>
    <property type="evidence" value="ECO:0007669"/>
    <property type="project" value="UniProtKB-SubCell"/>
</dbReference>
<dbReference type="PANTHER" id="PTHR42703:SF1">
    <property type="entry name" value="NA(+)_H(+) ANTIPORTER SUBUNIT D1"/>
    <property type="match status" value="1"/>
</dbReference>
<dbReference type="AlphaFoldDB" id="M5UBP8"/>
<feature type="transmembrane region" description="Helical" evidence="8">
    <location>
        <begin position="341"/>
        <end position="361"/>
    </location>
</feature>
<dbReference type="Proteomes" id="UP000011885">
    <property type="component" value="Unassembled WGS sequence"/>
</dbReference>
<keyword evidence="4 7" id="KW-0812">Transmembrane</keyword>
<evidence type="ECO:0000256" key="7">
    <source>
        <dbReference type="RuleBase" id="RU000320"/>
    </source>
</evidence>
<evidence type="ECO:0000256" key="1">
    <source>
        <dbReference type="ARBA" id="ARBA00004651"/>
    </source>
</evidence>
<evidence type="ECO:0000313" key="11">
    <source>
        <dbReference type="EMBL" id="EMI55271.1"/>
    </source>
</evidence>
<feature type="transmembrane region" description="Helical" evidence="8">
    <location>
        <begin position="6"/>
        <end position="25"/>
    </location>
</feature>
<feature type="transmembrane region" description="Helical" evidence="8">
    <location>
        <begin position="209"/>
        <end position="230"/>
    </location>
</feature>
<evidence type="ECO:0000256" key="2">
    <source>
        <dbReference type="ARBA" id="ARBA00005346"/>
    </source>
</evidence>
<sequence length="502" mass="53714">MSPDHLIWISLALPLLAVGLIVLFGKSPDLRDGASGTVAGLLLIVVASLSIGVFSGKRPEWHLGEMLPGFEIAFRVEPLGMLFALVASGLWILTTAYAVGYMRGHHEIHQTRFFACFAIAIFAALSAAFSANLFTLFVAYEVMTISTYPLVTHHGTDEAKRGGRIYLGILLSTSIAFFMLAIVWTWSLAGTLDFQLGGILSTAVAENRISQTGLGVLIGLFTFGIGKAALMPFHRWLPAAMVAPTPVSALLHAVAVVKVGVFSVMKVCVYIFGLELLRETGVSLYLAYVAGFTLVVASLVAMTKDNLKARLAYSTIGQLAYITLGAMLATPNSVIGGGMHIAMHAVGKITLFFCAGAIYVAAHKKNISDMEGLGRKMPFTFAAFLIASVSIIGLPPGGGAWSKWFLALGTVETHQYLLTAALMVSSLLNIAYLVPIPMRAFMKPSKSEDESESETGNWFSNMQEAPAMCVVPLCVTAIGSVVLFFAAQWIYQALLPITAMPS</sequence>
<evidence type="ECO:0000256" key="8">
    <source>
        <dbReference type="SAM" id="Phobius"/>
    </source>
</evidence>
<feature type="transmembrane region" description="Helical" evidence="8">
    <location>
        <begin position="311"/>
        <end position="329"/>
    </location>
</feature>
<dbReference type="EMBL" id="ANOH01000223">
    <property type="protein sequence ID" value="EMI55271.1"/>
    <property type="molecule type" value="Genomic_DNA"/>
</dbReference>
<dbReference type="PRINTS" id="PR01434">
    <property type="entry name" value="NADHDHGNASE5"/>
</dbReference>
<dbReference type="RefSeq" id="WP_008680298.1">
    <property type="nucleotide sequence ID" value="NZ_ANOH01000223.1"/>
</dbReference>
<feature type="transmembrane region" description="Helical" evidence="8">
    <location>
        <begin position="469"/>
        <end position="491"/>
    </location>
</feature>
<evidence type="ECO:0000256" key="5">
    <source>
        <dbReference type="ARBA" id="ARBA00022989"/>
    </source>
</evidence>
<dbReference type="Pfam" id="PF00662">
    <property type="entry name" value="Proton_antipo_N"/>
    <property type="match status" value="1"/>
</dbReference>
<feature type="transmembrane region" description="Helical" evidence="8">
    <location>
        <begin position="250"/>
        <end position="272"/>
    </location>
</feature>
<feature type="transmembrane region" description="Helical" evidence="8">
    <location>
        <begin position="165"/>
        <end position="189"/>
    </location>
</feature>
<keyword evidence="6 8" id="KW-0472">Membrane</keyword>
<organism evidence="11 12">
    <name type="scientific">Rhodopirellula sallentina SM41</name>
    <dbReference type="NCBI Taxonomy" id="1263870"/>
    <lineage>
        <taxon>Bacteria</taxon>
        <taxon>Pseudomonadati</taxon>
        <taxon>Planctomycetota</taxon>
        <taxon>Planctomycetia</taxon>
        <taxon>Pirellulales</taxon>
        <taxon>Pirellulaceae</taxon>
        <taxon>Rhodopirellula</taxon>
    </lineage>
</organism>
<evidence type="ECO:0000256" key="4">
    <source>
        <dbReference type="ARBA" id="ARBA00022692"/>
    </source>
</evidence>
<keyword evidence="3" id="KW-1003">Cell membrane</keyword>
<evidence type="ECO:0000259" key="9">
    <source>
        <dbReference type="Pfam" id="PF00361"/>
    </source>
</evidence>
<reference evidence="11 12" key="1">
    <citation type="journal article" date="2013" name="Mar. Genomics">
        <title>Expression of sulfatases in Rhodopirellula baltica and the diversity of sulfatases in the genus Rhodopirellula.</title>
        <authorList>
            <person name="Wegner C.E."/>
            <person name="Richter-Heitmann T."/>
            <person name="Klindworth A."/>
            <person name="Klockow C."/>
            <person name="Richter M."/>
            <person name="Achstetter T."/>
            <person name="Glockner F.O."/>
            <person name="Harder J."/>
        </authorList>
    </citation>
    <scope>NUCLEOTIDE SEQUENCE [LARGE SCALE GENOMIC DNA]</scope>
    <source>
        <strain evidence="11 12">SM41</strain>
    </source>
</reference>
<comment type="caution">
    <text evidence="11">The sequence shown here is derived from an EMBL/GenBank/DDBJ whole genome shotgun (WGS) entry which is preliminary data.</text>
</comment>
<feature type="domain" description="NADH:quinone oxidoreductase/Mrp antiporter transmembrane" evidence="9">
    <location>
        <begin position="130"/>
        <end position="428"/>
    </location>
</feature>
<proteinExistence type="inferred from homology"/>
<dbReference type="InterPro" id="IPR001516">
    <property type="entry name" value="Proton_antipo_N"/>
</dbReference>
<feature type="transmembrane region" description="Helical" evidence="8">
    <location>
        <begin position="414"/>
        <end position="434"/>
    </location>
</feature>
<evidence type="ECO:0000313" key="12">
    <source>
        <dbReference type="Proteomes" id="UP000011885"/>
    </source>
</evidence>
<protein>
    <submittedName>
        <fullName evidence="11">Monovalent cation/H+ antiporter subunit D</fullName>
    </submittedName>
</protein>
<feature type="transmembrane region" description="Helical" evidence="8">
    <location>
        <begin position="373"/>
        <end position="394"/>
    </location>
</feature>
<feature type="transmembrane region" description="Helical" evidence="8">
    <location>
        <begin position="76"/>
        <end position="101"/>
    </location>
</feature>
<keyword evidence="5 8" id="KW-1133">Transmembrane helix</keyword>
<feature type="transmembrane region" description="Helical" evidence="8">
    <location>
        <begin position="113"/>
        <end position="131"/>
    </location>
</feature>
<evidence type="ECO:0000256" key="3">
    <source>
        <dbReference type="ARBA" id="ARBA00022475"/>
    </source>
</evidence>
<name>M5UBP8_9BACT</name>
<dbReference type="OrthoDB" id="9807568at2"/>
<gene>
    <name evidence="11" type="ORF">RSSM_03305</name>
</gene>
<dbReference type="InterPro" id="IPR050586">
    <property type="entry name" value="CPA3_Na-H_Antiporter_D"/>
</dbReference>
<feature type="transmembrane region" description="Helical" evidence="8">
    <location>
        <begin position="37"/>
        <end position="56"/>
    </location>
</feature>
<accession>M5UBP8</accession>
<dbReference type="PANTHER" id="PTHR42703">
    <property type="entry name" value="NADH DEHYDROGENASE"/>
    <property type="match status" value="1"/>
</dbReference>
<evidence type="ECO:0000259" key="10">
    <source>
        <dbReference type="Pfam" id="PF00662"/>
    </source>
</evidence>
<comment type="similarity">
    <text evidence="2">Belongs to the CPA3 antiporters (TC 2.A.63) subunit D family.</text>
</comment>
<dbReference type="InterPro" id="IPR001750">
    <property type="entry name" value="ND/Mrp_TM"/>
</dbReference>
<dbReference type="PATRIC" id="fig|1263870.3.peg.3510"/>
<feature type="domain" description="NADH-Ubiquinone oxidoreductase (complex I) chain 5 N-terminal" evidence="10">
    <location>
        <begin position="70"/>
        <end position="114"/>
    </location>
</feature>